<evidence type="ECO:0000313" key="2">
    <source>
        <dbReference type="EMBL" id="CAG8821598.1"/>
    </source>
</evidence>
<keyword evidence="3" id="KW-1185">Reference proteome</keyword>
<dbReference type="Pfam" id="PF03184">
    <property type="entry name" value="DDE_1"/>
    <property type="match status" value="1"/>
</dbReference>
<comment type="caution">
    <text evidence="2">The sequence shown here is derived from an EMBL/GenBank/DDBJ whole genome shotgun (WGS) entry which is preliminary data.</text>
</comment>
<protein>
    <submittedName>
        <fullName evidence="2">19485_t:CDS:1</fullName>
    </submittedName>
</protein>
<organism evidence="2 3">
    <name type="scientific">Gigaspora margarita</name>
    <dbReference type="NCBI Taxonomy" id="4874"/>
    <lineage>
        <taxon>Eukaryota</taxon>
        <taxon>Fungi</taxon>
        <taxon>Fungi incertae sedis</taxon>
        <taxon>Mucoromycota</taxon>
        <taxon>Glomeromycotina</taxon>
        <taxon>Glomeromycetes</taxon>
        <taxon>Diversisporales</taxon>
        <taxon>Gigasporaceae</taxon>
        <taxon>Gigaspora</taxon>
    </lineage>
</organism>
<gene>
    <name evidence="2" type="ORF">GMARGA_LOCUS27866</name>
</gene>
<feature type="non-terminal residue" evidence="2">
    <location>
        <position position="1"/>
    </location>
</feature>
<evidence type="ECO:0000259" key="1">
    <source>
        <dbReference type="Pfam" id="PF03184"/>
    </source>
</evidence>
<feature type="domain" description="DDE-1" evidence="1">
    <location>
        <begin position="122"/>
        <end position="236"/>
    </location>
</feature>
<name>A0ABN7W8W6_GIGMA</name>
<dbReference type="EMBL" id="CAJVQB010034754">
    <property type="protein sequence ID" value="CAG8821598.1"/>
    <property type="molecule type" value="Genomic_DNA"/>
</dbReference>
<evidence type="ECO:0000313" key="3">
    <source>
        <dbReference type="Proteomes" id="UP000789901"/>
    </source>
</evidence>
<dbReference type="Proteomes" id="UP000789901">
    <property type="component" value="Unassembled WGS sequence"/>
</dbReference>
<dbReference type="InterPro" id="IPR004875">
    <property type="entry name" value="DDE_SF_endonuclease_dom"/>
</dbReference>
<sequence>PQSQKKSQSGGSGRHACFSEEKAQLYEWVMSVRQDGLAIIYLNLKVKMAEISYKSTKQTQNITKRAVISNFKFSTLWLTVDLKENLLNFQQFVIHLRQKNEYLLKMIANMNETLVWFDMAGSLTINPKEFRNSKMMLVLDSFAAHITDKAKTAFRSENTDLAVIPGGLTSMCQPLDVCINKLFKDKLHSYWHKWMADSGNGLTKSKNLRRADLSTVCHWILNAWNDISNEIIVWVFKKCSNSNLEFDDNKKSDENEESYENESSNQFNNWPECYVVIS</sequence>
<reference evidence="2 3" key="1">
    <citation type="submission" date="2021-06" db="EMBL/GenBank/DDBJ databases">
        <authorList>
            <person name="Kallberg Y."/>
            <person name="Tangrot J."/>
            <person name="Rosling A."/>
        </authorList>
    </citation>
    <scope>NUCLEOTIDE SEQUENCE [LARGE SCALE GENOMIC DNA]</scope>
    <source>
        <strain evidence="2 3">120-4 pot B 10/14</strain>
    </source>
</reference>
<accession>A0ABN7W8W6</accession>
<proteinExistence type="predicted"/>